<sequence>MTEYRIDDLARASGTTTRNIRGYQERGLLPRPTRRGRTAIYDDWHLRQLRAINRLLGDGFTIKHITRFLTGLQRGAGLADVLDVPDLTDLLAQRWSDSPEGTLSVADLEQRLGPIDPAGLAGLVDAGLIRPTDAPESFTITDLDAIDNFAALIERGMDLPTLIDVHVRMNEKLEEAARVLTGAAREEVARQRGPGWMPATADENAWATDLVATMRRVATQSSHAAMNRALDEALRTELRLHQQAGKHVEPQAADAGSTAQPVP</sequence>
<name>A0ABS5REX4_9MYCO</name>
<comment type="caution">
    <text evidence="4">The sequence shown here is derived from an EMBL/GenBank/DDBJ whole genome shotgun (WGS) entry which is preliminary data.</text>
</comment>
<keyword evidence="5" id="KW-1185">Reference proteome</keyword>
<dbReference type="PANTHER" id="PTHR30204:SF93">
    <property type="entry name" value="HTH MERR-TYPE DOMAIN-CONTAINING PROTEIN"/>
    <property type="match status" value="1"/>
</dbReference>
<organism evidence="4 5">
    <name type="scientific">Mycolicibacter acidiphilus</name>
    <dbReference type="NCBI Taxonomy" id="2835306"/>
    <lineage>
        <taxon>Bacteria</taxon>
        <taxon>Bacillati</taxon>
        <taxon>Actinomycetota</taxon>
        <taxon>Actinomycetes</taxon>
        <taxon>Mycobacteriales</taxon>
        <taxon>Mycobacteriaceae</taxon>
        <taxon>Mycolicibacter</taxon>
    </lineage>
</organism>
<reference evidence="4 5" key="1">
    <citation type="submission" date="2021-05" db="EMBL/GenBank/DDBJ databases">
        <title>Mycobacterium acidophilum sp. nov., an extremely acid-tolerant member of the genus Mycobacterium.</title>
        <authorList>
            <person name="Xia J."/>
        </authorList>
    </citation>
    <scope>NUCLEOTIDE SEQUENCE [LARGE SCALE GENOMIC DNA]</scope>
    <source>
        <strain evidence="4 5">M1</strain>
    </source>
</reference>
<evidence type="ECO:0000259" key="3">
    <source>
        <dbReference type="PROSITE" id="PS50937"/>
    </source>
</evidence>
<dbReference type="PANTHER" id="PTHR30204">
    <property type="entry name" value="REDOX-CYCLING DRUG-SENSING TRANSCRIPTIONAL ACTIVATOR SOXR"/>
    <property type="match status" value="1"/>
</dbReference>
<dbReference type="InterPro" id="IPR047057">
    <property type="entry name" value="MerR_fam"/>
</dbReference>
<protein>
    <submittedName>
        <fullName evidence="4">MerR family transcriptional regulator</fullName>
    </submittedName>
</protein>
<keyword evidence="1" id="KW-0238">DNA-binding</keyword>
<feature type="region of interest" description="Disordered" evidence="2">
    <location>
        <begin position="243"/>
        <end position="263"/>
    </location>
</feature>
<accession>A0ABS5REX4</accession>
<dbReference type="EMBL" id="JAHCLR010000005">
    <property type="protein sequence ID" value="MBS9532835.1"/>
    <property type="molecule type" value="Genomic_DNA"/>
</dbReference>
<evidence type="ECO:0000256" key="2">
    <source>
        <dbReference type="SAM" id="MobiDB-lite"/>
    </source>
</evidence>
<gene>
    <name evidence="4" type="ORF">KIH27_04440</name>
</gene>
<dbReference type="PROSITE" id="PS50937">
    <property type="entry name" value="HTH_MERR_2"/>
    <property type="match status" value="1"/>
</dbReference>
<dbReference type="SMART" id="SM00422">
    <property type="entry name" value="HTH_MERR"/>
    <property type="match status" value="1"/>
</dbReference>
<dbReference type="Proteomes" id="UP001519535">
    <property type="component" value="Unassembled WGS sequence"/>
</dbReference>
<dbReference type="Gene3D" id="1.10.1660.10">
    <property type="match status" value="1"/>
</dbReference>
<evidence type="ECO:0000256" key="1">
    <source>
        <dbReference type="ARBA" id="ARBA00023125"/>
    </source>
</evidence>
<evidence type="ECO:0000313" key="5">
    <source>
        <dbReference type="Proteomes" id="UP001519535"/>
    </source>
</evidence>
<dbReference type="Pfam" id="PF13411">
    <property type="entry name" value="MerR_1"/>
    <property type="match status" value="1"/>
</dbReference>
<dbReference type="SUPFAM" id="SSF46955">
    <property type="entry name" value="Putative DNA-binding domain"/>
    <property type="match status" value="1"/>
</dbReference>
<proteinExistence type="predicted"/>
<dbReference type="RefSeq" id="WP_214091723.1">
    <property type="nucleotide sequence ID" value="NZ_JAHCLR010000005.1"/>
</dbReference>
<evidence type="ECO:0000313" key="4">
    <source>
        <dbReference type="EMBL" id="MBS9532835.1"/>
    </source>
</evidence>
<feature type="domain" description="HTH merR-type" evidence="3">
    <location>
        <begin position="3"/>
        <end position="71"/>
    </location>
</feature>
<dbReference type="InterPro" id="IPR009061">
    <property type="entry name" value="DNA-bd_dom_put_sf"/>
</dbReference>
<dbReference type="InterPro" id="IPR000551">
    <property type="entry name" value="MerR-type_HTH_dom"/>
</dbReference>